<reference evidence="2" key="1">
    <citation type="journal article" date="2021" name="Genome Biol. Evol.">
        <title>The assembled and annotated genome of the fairy-ring fungus Marasmius oreades.</title>
        <authorList>
            <person name="Hiltunen M."/>
            <person name="Ament-Velasquez S.L."/>
            <person name="Johannesson H."/>
        </authorList>
    </citation>
    <scope>NUCLEOTIDE SEQUENCE</scope>
    <source>
        <strain evidence="2">03SP1</strain>
    </source>
</reference>
<dbReference type="OrthoDB" id="3005282at2759"/>
<dbReference type="GeneID" id="66079670"/>
<evidence type="ECO:0000313" key="3">
    <source>
        <dbReference type="Proteomes" id="UP001049176"/>
    </source>
</evidence>
<sequence>MSSARFFECASHMQFYGGQSFTNANQIINYNYPPPEPVSSKNGEQWLTLRSGQRIRQVDMCDILILREVSSETYRVSVKLNSTNPFRSDRVGGVVKIQKTTQSAEIVPGFGDRQFTVVSLEPEDNGDVEKIWTVLEPLYDVVLSRRRVWLPQLFGVGRSTIPTLIYHDEVVDAGTIIDQYEKTPIVLTYLNYRYWHSFFHVRDDETLRKLSIPHSSENWTFNLRTGSFQYDIITTALSGEGGSQRRYFDQLPPLPPDCNPLLDSKEIIRAVPDFLQLISSFRGRIKAAKLIRHDLVTFGTVVDRTTHRILAYFPSISPPVWCCRLPVGTPDVVGKYSTSVPSLVDLTFTRKNNIWKMKLLFSLTLPPEDCQRLRTAYLAQSFPFYDYNNHRDSNALACVDEFVVYLNAIFTSDPSTCDPPKYLHVPPLSTTWINDMPCIYWPLNNRLFYWSFDRSGEKEIPEEDWEKYGIPELKVDTYIGSNWLEPYYRAFREYLSLKDYDFQSGQQFADDHGYPILVKGNPHIRAENSLERGDLHAPGPMRKHPKSKLQRLATWVGKTVKRSSGKKAKGKGKAHGADSQVEAGRSGQSSIVDISDR</sequence>
<feature type="compositionally biased region" description="Polar residues" evidence="1">
    <location>
        <begin position="586"/>
        <end position="597"/>
    </location>
</feature>
<dbReference type="AlphaFoldDB" id="A0A9P7RY43"/>
<protein>
    <submittedName>
        <fullName evidence="2">Uncharacterized protein</fullName>
    </submittedName>
</protein>
<dbReference type="KEGG" id="more:E1B28_010594"/>
<name>A0A9P7RY43_9AGAR</name>
<dbReference type="RefSeq" id="XP_043008040.1">
    <property type="nucleotide sequence ID" value="XM_043155569.1"/>
</dbReference>
<evidence type="ECO:0000313" key="2">
    <source>
        <dbReference type="EMBL" id="KAG7091570.1"/>
    </source>
</evidence>
<dbReference type="EMBL" id="CM032186">
    <property type="protein sequence ID" value="KAG7091570.1"/>
    <property type="molecule type" value="Genomic_DNA"/>
</dbReference>
<keyword evidence="3" id="KW-1185">Reference proteome</keyword>
<accession>A0A9P7RY43</accession>
<organism evidence="2 3">
    <name type="scientific">Marasmius oreades</name>
    <name type="common">fairy-ring Marasmius</name>
    <dbReference type="NCBI Taxonomy" id="181124"/>
    <lineage>
        <taxon>Eukaryota</taxon>
        <taxon>Fungi</taxon>
        <taxon>Dikarya</taxon>
        <taxon>Basidiomycota</taxon>
        <taxon>Agaricomycotina</taxon>
        <taxon>Agaricomycetes</taxon>
        <taxon>Agaricomycetidae</taxon>
        <taxon>Agaricales</taxon>
        <taxon>Marasmiineae</taxon>
        <taxon>Marasmiaceae</taxon>
        <taxon>Marasmius</taxon>
    </lineage>
</organism>
<proteinExistence type="predicted"/>
<feature type="region of interest" description="Disordered" evidence="1">
    <location>
        <begin position="557"/>
        <end position="597"/>
    </location>
</feature>
<gene>
    <name evidence="2" type="ORF">E1B28_010594</name>
</gene>
<dbReference type="Proteomes" id="UP001049176">
    <property type="component" value="Chromosome 6"/>
</dbReference>
<evidence type="ECO:0000256" key="1">
    <source>
        <dbReference type="SAM" id="MobiDB-lite"/>
    </source>
</evidence>
<comment type="caution">
    <text evidence="2">The sequence shown here is derived from an EMBL/GenBank/DDBJ whole genome shotgun (WGS) entry which is preliminary data.</text>
</comment>
<feature type="compositionally biased region" description="Basic residues" evidence="1">
    <location>
        <begin position="559"/>
        <end position="574"/>
    </location>
</feature>